<evidence type="ECO:0000313" key="2">
    <source>
        <dbReference type="Proteomes" id="UP000008177"/>
    </source>
</evidence>
<protein>
    <submittedName>
        <fullName evidence="1">Uncharacterized protein</fullName>
    </submittedName>
</protein>
<dbReference type="Proteomes" id="UP000008177">
    <property type="component" value="Unplaced contigs"/>
</dbReference>
<organism evidence="1 2">
    <name type="scientific">Botryotinia fuckeliana (strain T4)</name>
    <name type="common">Noble rot fungus</name>
    <name type="synonym">Botrytis cinerea</name>
    <dbReference type="NCBI Taxonomy" id="999810"/>
    <lineage>
        <taxon>Eukaryota</taxon>
        <taxon>Fungi</taxon>
        <taxon>Dikarya</taxon>
        <taxon>Ascomycota</taxon>
        <taxon>Pezizomycotina</taxon>
        <taxon>Leotiomycetes</taxon>
        <taxon>Helotiales</taxon>
        <taxon>Sclerotiniaceae</taxon>
        <taxon>Botrytis</taxon>
    </lineage>
</organism>
<evidence type="ECO:0000313" key="1">
    <source>
        <dbReference type="EMBL" id="CCD54381.1"/>
    </source>
</evidence>
<dbReference type="HOGENOM" id="CLU_2830939_0_0_1"/>
<dbReference type="EMBL" id="FQ790351">
    <property type="protein sequence ID" value="CCD54381.1"/>
    <property type="molecule type" value="Genomic_DNA"/>
</dbReference>
<reference evidence="2" key="1">
    <citation type="journal article" date="2011" name="PLoS Genet.">
        <title>Genomic analysis of the necrotrophic fungal pathogens Sclerotinia sclerotiorum and Botrytis cinerea.</title>
        <authorList>
            <person name="Amselem J."/>
            <person name="Cuomo C.A."/>
            <person name="van Kan J.A."/>
            <person name="Viaud M."/>
            <person name="Benito E.P."/>
            <person name="Couloux A."/>
            <person name="Coutinho P.M."/>
            <person name="de Vries R.P."/>
            <person name="Dyer P.S."/>
            <person name="Fillinger S."/>
            <person name="Fournier E."/>
            <person name="Gout L."/>
            <person name="Hahn M."/>
            <person name="Kohn L."/>
            <person name="Lapalu N."/>
            <person name="Plummer K.M."/>
            <person name="Pradier J.M."/>
            <person name="Quevillon E."/>
            <person name="Sharon A."/>
            <person name="Simon A."/>
            <person name="ten Have A."/>
            <person name="Tudzynski B."/>
            <person name="Tudzynski P."/>
            <person name="Wincker P."/>
            <person name="Andrew M."/>
            <person name="Anthouard V."/>
            <person name="Beever R.E."/>
            <person name="Beffa R."/>
            <person name="Benoit I."/>
            <person name="Bouzid O."/>
            <person name="Brault B."/>
            <person name="Chen Z."/>
            <person name="Choquer M."/>
            <person name="Collemare J."/>
            <person name="Cotton P."/>
            <person name="Danchin E.G."/>
            <person name="Da Silva C."/>
            <person name="Gautier A."/>
            <person name="Giraud C."/>
            <person name="Giraud T."/>
            <person name="Gonzalez C."/>
            <person name="Grossetete S."/>
            <person name="Guldener U."/>
            <person name="Henrissat B."/>
            <person name="Howlett B.J."/>
            <person name="Kodira C."/>
            <person name="Kretschmer M."/>
            <person name="Lappartient A."/>
            <person name="Leroch M."/>
            <person name="Levis C."/>
            <person name="Mauceli E."/>
            <person name="Neuveglise C."/>
            <person name="Oeser B."/>
            <person name="Pearson M."/>
            <person name="Poulain J."/>
            <person name="Poussereau N."/>
            <person name="Quesneville H."/>
            <person name="Rascle C."/>
            <person name="Schumacher J."/>
            <person name="Segurens B."/>
            <person name="Sexton A."/>
            <person name="Silva E."/>
            <person name="Sirven C."/>
            <person name="Soanes D.M."/>
            <person name="Talbot N.J."/>
            <person name="Templeton M."/>
            <person name="Yandava C."/>
            <person name="Yarden O."/>
            <person name="Zeng Q."/>
            <person name="Rollins J.A."/>
            <person name="Lebrun M.H."/>
            <person name="Dickman M."/>
        </authorList>
    </citation>
    <scope>NUCLEOTIDE SEQUENCE [LARGE SCALE GENOMIC DNA]</scope>
    <source>
        <strain evidence="2">T4</strain>
    </source>
</reference>
<name>G2YRY3_BOTF4</name>
<sequence length="66" mass="7444">MPSQYHILSANFTSDSQRPSKVINIPPQLGLPLSISENISNNRKETLIGRFSRRPVWVIAAKIEIL</sequence>
<accession>G2YRY3</accession>
<dbReference type="InParanoid" id="G2YRY3"/>
<proteinExistence type="predicted"/>
<dbReference type="AlphaFoldDB" id="G2YRY3"/>
<gene>
    <name evidence="1" type="ORF">BofuT4_uP124290.1</name>
</gene>